<keyword evidence="6 17" id="KW-0808">Transferase</keyword>
<dbReference type="InterPro" id="IPR051315">
    <property type="entry name" value="Bact_Chemotaxis_CheA"/>
</dbReference>
<dbReference type="SMART" id="SM01231">
    <property type="entry name" value="H-kinase_dim"/>
    <property type="match status" value="1"/>
</dbReference>
<dbReference type="SMART" id="SM00073">
    <property type="entry name" value="HPT"/>
    <property type="match status" value="1"/>
</dbReference>
<dbReference type="Pfam" id="PF02895">
    <property type="entry name" value="H-kinase_dim"/>
    <property type="match status" value="1"/>
</dbReference>
<dbReference type="EMBL" id="JBHLVZ010000002">
    <property type="protein sequence ID" value="MFC0384476.1"/>
    <property type="molecule type" value="Genomic_DNA"/>
</dbReference>
<dbReference type="EC" id="2.7.13.3" evidence="2"/>
<dbReference type="InterPro" id="IPR005467">
    <property type="entry name" value="His_kinase_dom"/>
</dbReference>
<keyword evidence="4" id="KW-0145">Chemotaxis</keyword>
<dbReference type="InterPro" id="IPR004105">
    <property type="entry name" value="CheA-like_dim"/>
</dbReference>
<name>A0ABV6IM03_9PROT</name>
<dbReference type="PRINTS" id="PR00344">
    <property type="entry name" value="BCTRLSENSOR"/>
</dbReference>
<comment type="catalytic activity">
    <reaction evidence="1">
        <text>ATP + protein L-histidine = ADP + protein N-phospho-L-histidine.</text>
        <dbReference type="EC" id="2.7.13.3"/>
    </reaction>
</comment>
<dbReference type="SMART" id="SM00387">
    <property type="entry name" value="HATPase_c"/>
    <property type="match status" value="1"/>
</dbReference>
<protein>
    <recommendedName>
        <fullName evidence="3">Chemotaxis protein CheA</fullName>
        <ecNumber evidence="2">2.7.13.3</ecNumber>
    </recommendedName>
</protein>
<dbReference type="Gene3D" id="1.20.120.160">
    <property type="entry name" value="HPT domain"/>
    <property type="match status" value="1"/>
</dbReference>
<dbReference type="InterPro" id="IPR003594">
    <property type="entry name" value="HATPase_dom"/>
</dbReference>
<keyword evidence="8" id="KW-0418">Kinase</keyword>
<evidence type="ECO:0000256" key="6">
    <source>
        <dbReference type="ARBA" id="ARBA00022679"/>
    </source>
</evidence>
<dbReference type="SUPFAM" id="SSF55874">
    <property type="entry name" value="ATPase domain of HSP90 chaperone/DNA topoisomerase II/histidine kinase"/>
    <property type="match status" value="1"/>
</dbReference>
<dbReference type="Pfam" id="PF01627">
    <property type="entry name" value="Hpt"/>
    <property type="match status" value="1"/>
</dbReference>
<dbReference type="PROSITE" id="PS50894">
    <property type="entry name" value="HPT"/>
    <property type="match status" value="1"/>
</dbReference>
<evidence type="ECO:0000256" key="2">
    <source>
        <dbReference type="ARBA" id="ARBA00012438"/>
    </source>
</evidence>
<keyword evidence="9" id="KW-0067">ATP-binding</keyword>
<evidence type="ECO:0000256" key="10">
    <source>
        <dbReference type="ARBA" id="ARBA00023012"/>
    </source>
</evidence>
<keyword evidence="5 12" id="KW-0597">Phosphoprotein</keyword>
<comment type="function">
    <text evidence="11">Involved in the transmission of sensory signals from the chemoreceptors to the flagellar motors. CheA is autophosphorylated; it can transfer its phosphate group to either CheB or CheY.</text>
</comment>
<evidence type="ECO:0000313" key="18">
    <source>
        <dbReference type="Proteomes" id="UP001589789"/>
    </source>
</evidence>
<dbReference type="Gene3D" id="1.10.287.560">
    <property type="entry name" value="Histidine kinase CheA-like, homodimeric domain"/>
    <property type="match status" value="1"/>
</dbReference>
<evidence type="ECO:0000256" key="7">
    <source>
        <dbReference type="ARBA" id="ARBA00022741"/>
    </source>
</evidence>
<reference evidence="17 18" key="1">
    <citation type="submission" date="2024-09" db="EMBL/GenBank/DDBJ databases">
        <authorList>
            <person name="Sun Q."/>
            <person name="Mori K."/>
        </authorList>
    </citation>
    <scope>NUCLEOTIDE SEQUENCE [LARGE SCALE GENOMIC DNA]</scope>
    <source>
        <strain evidence="17 18">CCM 7468</strain>
    </source>
</reference>
<dbReference type="InterPro" id="IPR037006">
    <property type="entry name" value="CheA-like_homodim_sf"/>
</dbReference>
<dbReference type="PANTHER" id="PTHR43395:SF10">
    <property type="entry name" value="CHEMOTAXIS PROTEIN CHEA"/>
    <property type="match status" value="1"/>
</dbReference>
<dbReference type="SUPFAM" id="SSF47226">
    <property type="entry name" value="Histidine-containing phosphotransfer domain, HPT domain"/>
    <property type="match status" value="1"/>
</dbReference>
<evidence type="ECO:0000256" key="9">
    <source>
        <dbReference type="ARBA" id="ARBA00022840"/>
    </source>
</evidence>
<organism evidence="17 18">
    <name type="scientific">Muricoccus vinaceus</name>
    <dbReference type="NCBI Taxonomy" id="424704"/>
    <lineage>
        <taxon>Bacteria</taxon>
        <taxon>Pseudomonadati</taxon>
        <taxon>Pseudomonadota</taxon>
        <taxon>Alphaproteobacteria</taxon>
        <taxon>Acetobacterales</taxon>
        <taxon>Roseomonadaceae</taxon>
        <taxon>Muricoccus</taxon>
    </lineage>
</organism>
<evidence type="ECO:0000259" key="14">
    <source>
        <dbReference type="PROSITE" id="PS50109"/>
    </source>
</evidence>
<dbReference type="PANTHER" id="PTHR43395">
    <property type="entry name" value="SENSOR HISTIDINE KINASE CHEA"/>
    <property type="match status" value="1"/>
</dbReference>
<dbReference type="CDD" id="cd16916">
    <property type="entry name" value="HATPase_CheA-like"/>
    <property type="match status" value="1"/>
</dbReference>
<evidence type="ECO:0000256" key="5">
    <source>
        <dbReference type="ARBA" id="ARBA00022553"/>
    </source>
</evidence>
<feature type="domain" description="CheW-like" evidence="15">
    <location>
        <begin position="526"/>
        <end position="662"/>
    </location>
</feature>
<evidence type="ECO:0000256" key="8">
    <source>
        <dbReference type="ARBA" id="ARBA00022777"/>
    </source>
</evidence>
<feature type="domain" description="HPt" evidence="16">
    <location>
        <begin position="1"/>
        <end position="103"/>
    </location>
</feature>
<feature type="region of interest" description="Disordered" evidence="13">
    <location>
        <begin position="660"/>
        <end position="679"/>
    </location>
</feature>
<evidence type="ECO:0000256" key="3">
    <source>
        <dbReference type="ARBA" id="ARBA00021495"/>
    </source>
</evidence>
<evidence type="ECO:0000256" key="4">
    <source>
        <dbReference type="ARBA" id="ARBA00022500"/>
    </source>
</evidence>
<evidence type="ECO:0000313" key="17">
    <source>
        <dbReference type="EMBL" id="MFC0384476.1"/>
    </source>
</evidence>
<dbReference type="InterPro" id="IPR008207">
    <property type="entry name" value="Sig_transdc_His_kin_Hpt_dom"/>
</dbReference>
<evidence type="ECO:0000256" key="11">
    <source>
        <dbReference type="ARBA" id="ARBA00035100"/>
    </source>
</evidence>
<dbReference type="CDD" id="cd00731">
    <property type="entry name" value="CheA_reg"/>
    <property type="match status" value="1"/>
</dbReference>
<dbReference type="InterPro" id="IPR036097">
    <property type="entry name" value="HisK_dim/P_sf"/>
</dbReference>
<dbReference type="InterPro" id="IPR004358">
    <property type="entry name" value="Sig_transdc_His_kin-like_C"/>
</dbReference>
<dbReference type="InterPro" id="IPR036641">
    <property type="entry name" value="HPT_dom_sf"/>
</dbReference>
<comment type="caution">
    <text evidence="17">The sequence shown here is derived from an EMBL/GenBank/DDBJ whole genome shotgun (WGS) entry which is preliminary data.</text>
</comment>
<keyword evidence="18" id="KW-1185">Reference proteome</keyword>
<evidence type="ECO:0000256" key="1">
    <source>
        <dbReference type="ARBA" id="ARBA00000085"/>
    </source>
</evidence>
<dbReference type="Gene3D" id="3.30.565.10">
    <property type="entry name" value="Histidine kinase-like ATPase, C-terminal domain"/>
    <property type="match status" value="1"/>
</dbReference>
<keyword evidence="7" id="KW-0547">Nucleotide-binding</keyword>
<dbReference type="RefSeq" id="WP_377048531.1">
    <property type="nucleotide sequence ID" value="NZ_JBHLVZ010000002.1"/>
</dbReference>
<keyword evidence="10" id="KW-0902">Two-component regulatory system</keyword>
<evidence type="ECO:0000259" key="15">
    <source>
        <dbReference type="PROSITE" id="PS50851"/>
    </source>
</evidence>
<feature type="modified residue" description="Phosphohistidine" evidence="12">
    <location>
        <position position="46"/>
    </location>
</feature>
<dbReference type="InterPro" id="IPR036061">
    <property type="entry name" value="CheW-like_dom_sf"/>
</dbReference>
<dbReference type="Gene3D" id="2.30.30.40">
    <property type="entry name" value="SH3 Domains"/>
    <property type="match status" value="1"/>
</dbReference>
<sequence>MMFDHLRDTYFEESAELLESAYAQLALLAEGTHDADTVHALFRAVHSIKGGGGAFGLDRVVGLAHAMETLLDLLREGELAMEPPLIALLLRGADALADLLTAERGGEGAPQGFEDNLVAAFHQAAGSARTSPASIDTAPAPPAGGGGASGWQISFRPHPALLRNANEPLLLVRELARLGPLTVKVDAAALPALECIEPEDAYLGWSFTLQAGVDRTAVEEVFEFVADDCDLVIEPMEPASGGVALDEPAGGSSPAAFPGSPSEAVAARHETPAPAASVRVDVAKIDRLVNLVGELVINQAMLVQLGSTLPPSLCPGLVGGLETLSQHLRELQEGVMAIRTQPVRSVFSRMPRLVRELSGQLGKDVRLVITGEATEIDKTVVERLADPLTHLLRNALDHGIEPSAERQTAGKPGQGTVCLGAEQRGGRIVIEVSDDGRGIDRARVLARARERGLVAPDAVLGDAETDELIFLPSFSTAAEVSAVSGRGVGMDVVRRDIQALGGRIAVESRHGAGSRFLLSLPLTLAVLDGLVVSVGRQAYIVPIAAIVESLRPRSGDIHALVGHGEMLAIRGAYIPLLPLHRCFGIPDAERDPARGIVVIVETDSDRQIGLLVDDLVGQQQVVVKSLDANYGPIPGTGGATILGDGRVALILDIPGLGYGAQSSSVPAPTPASQPQPALH</sequence>
<evidence type="ECO:0000256" key="12">
    <source>
        <dbReference type="PROSITE-ProRule" id="PRU00110"/>
    </source>
</evidence>
<dbReference type="InterPro" id="IPR036890">
    <property type="entry name" value="HATPase_C_sf"/>
</dbReference>
<dbReference type="SMART" id="SM00260">
    <property type="entry name" value="CheW"/>
    <property type="match status" value="1"/>
</dbReference>
<accession>A0ABV6IM03</accession>
<dbReference type="CDD" id="cd00088">
    <property type="entry name" value="HPT"/>
    <property type="match status" value="1"/>
</dbReference>
<dbReference type="PROSITE" id="PS50109">
    <property type="entry name" value="HIS_KIN"/>
    <property type="match status" value="1"/>
</dbReference>
<evidence type="ECO:0000256" key="13">
    <source>
        <dbReference type="SAM" id="MobiDB-lite"/>
    </source>
</evidence>
<evidence type="ECO:0000259" key="16">
    <source>
        <dbReference type="PROSITE" id="PS50894"/>
    </source>
</evidence>
<dbReference type="SUPFAM" id="SSF50341">
    <property type="entry name" value="CheW-like"/>
    <property type="match status" value="1"/>
</dbReference>
<dbReference type="Proteomes" id="UP001589789">
    <property type="component" value="Unassembled WGS sequence"/>
</dbReference>
<feature type="domain" description="Histidine kinase" evidence="14">
    <location>
        <begin position="266"/>
        <end position="524"/>
    </location>
</feature>
<dbReference type="InterPro" id="IPR002545">
    <property type="entry name" value="CheW-lke_dom"/>
</dbReference>
<dbReference type="SUPFAM" id="SSF47384">
    <property type="entry name" value="Homodimeric domain of signal transducing histidine kinase"/>
    <property type="match status" value="1"/>
</dbReference>
<dbReference type="Pfam" id="PF01584">
    <property type="entry name" value="CheW"/>
    <property type="match status" value="1"/>
</dbReference>
<dbReference type="Pfam" id="PF02518">
    <property type="entry name" value="HATPase_c"/>
    <property type="match status" value="1"/>
</dbReference>
<dbReference type="PROSITE" id="PS50851">
    <property type="entry name" value="CHEW"/>
    <property type="match status" value="1"/>
</dbReference>
<dbReference type="GO" id="GO:0004673">
    <property type="term" value="F:protein histidine kinase activity"/>
    <property type="evidence" value="ECO:0007669"/>
    <property type="project" value="UniProtKB-EC"/>
</dbReference>
<gene>
    <name evidence="17" type="ORF">ACFFIC_02805</name>
</gene>
<proteinExistence type="predicted"/>